<dbReference type="InterPro" id="IPR020904">
    <property type="entry name" value="Sc_DH/Rdtase_CS"/>
</dbReference>
<proteinExistence type="inferred from homology"/>
<gene>
    <name evidence="4" type="ORF">FB559_8246</name>
</gene>
<dbReference type="Proteomes" id="UP000316096">
    <property type="component" value="Unassembled WGS sequence"/>
</dbReference>
<comment type="caution">
    <text evidence="4">The sequence shown here is derived from an EMBL/GenBank/DDBJ whole genome shotgun (WGS) entry which is preliminary data.</text>
</comment>
<dbReference type="Gene3D" id="3.40.50.720">
    <property type="entry name" value="NAD(P)-binding Rossmann-like Domain"/>
    <property type="match status" value="1"/>
</dbReference>
<reference evidence="4 5" key="1">
    <citation type="submission" date="2019-06" db="EMBL/GenBank/DDBJ databases">
        <title>Sequencing the genomes of 1000 actinobacteria strains.</title>
        <authorList>
            <person name="Klenk H.-P."/>
        </authorList>
    </citation>
    <scope>NUCLEOTIDE SEQUENCE [LARGE SCALE GENOMIC DNA]</scope>
    <source>
        <strain evidence="4 5">DSM 102200</strain>
    </source>
</reference>
<accession>A0A543C1G9</accession>
<evidence type="ECO:0000256" key="1">
    <source>
        <dbReference type="ARBA" id="ARBA00006484"/>
    </source>
</evidence>
<evidence type="ECO:0000313" key="4">
    <source>
        <dbReference type="EMBL" id="TQL90927.1"/>
    </source>
</evidence>
<protein>
    <submittedName>
        <fullName evidence="4">NAD(P)-dependent dehydrogenase (Short-subunit alcohol dehydrogenase family)</fullName>
    </submittedName>
</protein>
<dbReference type="CDD" id="cd05233">
    <property type="entry name" value="SDR_c"/>
    <property type="match status" value="1"/>
</dbReference>
<dbReference type="PRINTS" id="PR00081">
    <property type="entry name" value="GDHRDH"/>
</dbReference>
<dbReference type="EMBL" id="VFOZ01000002">
    <property type="protein sequence ID" value="TQL90927.1"/>
    <property type="molecule type" value="Genomic_DNA"/>
</dbReference>
<name>A0A543C1G9_9ACTN</name>
<keyword evidence="2" id="KW-0560">Oxidoreductase</keyword>
<sequence length="262" mass="26401">MNLDLAGKATVITGASKGIGLAVAQGMIREGARVAAGARENSAGLSGLADQGDVAIVLGDLTTTSGCQALVDEAVARFGGVDVLVNNVGGVHPRTGGFLSVTDEDWQWALEVNLLSAVRATRAAVPHLLERAPSTIVTVCSVNASLPDPGVIDYSAAKAALRSFCKSLSKELGPRGVRVNTVSPGPVETALWLGQGGVAETVGRAQAVDPAAVKAAAVAGTPTERFTRPGEVAELVLLLASGTVGNITGTDVLIDGGMVTTL</sequence>
<dbReference type="InterPro" id="IPR057326">
    <property type="entry name" value="KR_dom"/>
</dbReference>
<evidence type="ECO:0000313" key="5">
    <source>
        <dbReference type="Proteomes" id="UP000316096"/>
    </source>
</evidence>
<dbReference type="PANTHER" id="PTHR43669">
    <property type="entry name" value="5-KETO-D-GLUCONATE 5-REDUCTASE"/>
    <property type="match status" value="1"/>
</dbReference>
<dbReference type="SMART" id="SM00822">
    <property type="entry name" value="PKS_KR"/>
    <property type="match status" value="1"/>
</dbReference>
<dbReference type="InterPro" id="IPR036291">
    <property type="entry name" value="NAD(P)-bd_dom_sf"/>
</dbReference>
<dbReference type="RefSeq" id="WP_141962886.1">
    <property type="nucleotide sequence ID" value="NZ_VFOZ01000002.1"/>
</dbReference>
<organism evidence="4 5">
    <name type="scientific">Actinoallomurus bryophytorum</name>
    <dbReference type="NCBI Taxonomy" id="1490222"/>
    <lineage>
        <taxon>Bacteria</taxon>
        <taxon>Bacillati</taxon>
        <taxon>Actinomycetota</taxon>
        <taxon>Actinomycetes</taxon>
        <taxon>Streptosporangiales</taxon>
        <taxon>Thermomonosporaceae</taxon>
        <taxon>Actinoallomurus</taxon>
    </lineage>
</organism>
<dbReference type="AlphaFoldDB" id="A0A543C1G9"/>
<dbReference type="GO" id="GO:0016491">
    <property type="term" value="F:oxidoreductase activity"/>
    <property type="evidence" value="ECO:0007669"/>
    <property type="project" value="UniProtKB-KW"/>
</dbReference>
<dbReference type="PRINTS" id="PR00080">
    <property type="entry name" value="SDRFAMILY"/>
</dbReference>
<keyword evidence="5" id="KW-1185">Reference proteome</keyword>
<dbReference type="InterPro" id="IPR002347">
    <property type="entry name" value="SDR_fam"/>
</dbReference>
<dbReference type="SUPFAM" id="SSF51735">
    <property type="entry name" value="NAD(P)-binding Rossmann-fold domains"/>
    <property type="match status" value="1"/>
</dbReference>
<dbReference type="Pfam" id="PF13561">
    <property type="entry name" value="adh_short_C2"/>
    <property type="match status" value="1"/>
</dbReference>
<evidence type="ECO:0000256" key="2">
    <source>
        <dbReference type="ARBA" id="ARBA00023002"/>
    </source>
</evidence>
<evidence type="ECO:0000259" key="3">
    <source>
        <dbReference type="SMART" id="SM00822"/>
    </source>
</evidence>
<dbReference type="FunFam" id="3.40.50.720:FF:000084">
    <property type="entry name" value="Short-chain dehydrogenase reductase"/>
    <property type="match status" value="1"/>
</dbReference>
<dbReference type="PROSITE" id="PS00061">
    <property type="entry name" value="ADH_SHORT"/>
    <property type="match status" value="1"/>
</dbReference>
<dbReference type="NCBIfam" id="NF005095">
    <property type="entry name" value="PRK06523.1"/>
    <property type="match status" value="1"/>
</dbReference>
<dbReference type="PANTHER" id="PTHR43669:SF3">
    <property type="entry name" value="ALCOHOL DEHYDROGENASE, PUTATIVE (AFU_ORTHOLOGUE AFUA_3G03445)-RELATED"/>
    <property type="match status" value="1"/>
</dbReference>
<feature type="domain" description="Ketoreductase" evidence="3">
    <location>
        <begin position="8"/>
        <end position="195"/>
    </location>
</feature>
<comment type="similarity">
    <text evidence="1">Belongs to the short-chain dehydrogenases/reductases (SDR) family.</text>
</comment>
<dbReference type="OrthoDB" id="8959163at2"/>